<dbReference type="EMBL" id="JAFIQS010000004">
    <property type="protein sequence ID" value="KAG5170457.1"/>
    <property type="molecule type" value="Genomic_DNA"/>
</dbReference>
<feature type="compositionally biased region" description="Low complexity" evidence="1">
    <location>
        <begin position="185"/>
        <end position="202"/>
    </location>
</feature>
<dbReference type="InterPro" id="IPR050883">
    <property type="entry name" value="PNGase"/>
</dbReference>
<dbReference type="Gene3D" id="3.30.2080.10">
    <property type="entry name" value="GH92 mannosidase domain"/>
    <property type="match status" value="1"/>
</dbReference>
<organism evidence="3">
    <name type="scientific">Psilocybe cubensis</name>
    <name type="common">Psychedelic mushroom</name>
    <name type="synonym">Stropharia cubensis</name>
    <dbReference type="NCBI Taxonomy" id="181762"/>
    <lineage>
        <taxon>Eukaryota</taxon>
        <taxon>Fungi</taxon>
        <taxon>Dikarya</taxon>
        <taxon>Basidiomycota</taxon>
        <taxon>Agaricomycotina</taxon>
        <taxon>Agaricomycetes</taxon>
        <taxon>Agaricomycetidae</taxon>
        <taxon>Agaricales</taxon>
        <taxon>Agaricineae</taxon>
        <taxon>Strophariaceae</taxon>
        <taxon>Psilocybe</taxon>
    </lineage>
</organism>
<dbReference type="PANTHER" id="PTHR12143">
    <property type="entry name" value="PEPTIDE N-GLYCANASE PNGASE -RELATED"/>
    <property type="match status" value="1"/>
</dbReference>
<dbReference type="AlphaFoldDB" id="A0A8H7Y0Z8"/>
<dbReference type="GO" id="GO:0005829">
    <property type="term" value="C:cytosol"/>
    <property type="evidence" value="ECO:0007669"/>
    <property type="project" value="TreeGrafter"/>
</dbReference>
<feature type="compositionally biased region" description="Basic and acidic residues" evidence="1">
    <location>
        <begin position="172"/>
        <end position="183"/>
    </location>
</feature>
<evidence type="ECO:0000256" key="1">
    <source>
        <dbReference type="SAM" id="MobiDB-lite"/>
    </source>
</evidence>
<gene>
    <name evidence="3" type="ORF">JR316_004846</name>
</gene>
<proteinExistence type="predicted"/>
<comment type="caution">
    <text evidence="3">The sequence shown here is derived from an EMBL/GenBank/DDBJ whole genome shotgun (WGS) entry which is preliminary data.</text>
</comment>
<evidence type="ECO:0000313" key="3">
    <source>
        <dbReference type="EMBL" id="KAG5170457.1"/>
    </source>
</evidence>
<feature type="domain" description="Glycosyl hydrolase family 92" evidence="2">
    <location>
        <begin position="46"/>
        <end position="153"/>
    </location>
</feature>
<dbReference type="GO" id="GO:0005634">
    <property type="term" value="C:nucleus"/>
    <property type="evidence" value="ECO:0007669"/>
    <property type="project" value="TreeGrafter"/>
</dbReference>
<protein>
    <recommendedName>
        <fullName evidence="2">Glycosyl hydrolase family 92 domain-containing protein</fullName>
    </recommendedName>
</protein>
<dbReference type="InterPro" id="IPR012939">
    <property type="entry name" value="Glyco_hydro_92"/>
</dbReference>
<dbReference type="Pfam" id="PF07971">
    <property type="entry name" value="Glyco_hydro_92"/>
    <property type="match status" value="1"/>
</dbReference>
<dbReference type="GO" id="GO:0000224">
    <property type="term" value="F:peptide-N4-(N-acetyl-beta-glucosaminyl)asparagine amidase activity"/>
    <property type="evidence" value="ECO:0007669"/>
    <property type="project" value="TreeGrafter"/>
</dbReference>
<dbReference type="PANTHER" id="PTHR12143:SF43">
    <property type="entry name" value="PUTATIVE-RELATED"/>
    <property type="match status" value="1"/>
</dbReference>
<sequence>MGIQGPKPEPCFYVLNSDSRGLQRTYLKVVSKLAVNHPSKFFGHTTYANRPDLTALRVRQLVYGNTTLGREGNDNSGAMAAHLIFHLLGLYPVPASRQLLLSTPFLSSYTLHNGLLGTGTTVTVSGFDLATLVKAPPTGSRLYVQSVTINGKSEQFCVLDPVRRSRWRWSDRNHGGRHLHEQIDGWGSASNSSPSSLESGGF</sequence>
<dbReference type="GO" id="GO:0006516">
    <property type="term" value="P:glycoprotein catabolic process"/>
    <property type="evidence" value="ECO:0007669"/>
    <property type="project" value="TreeGrafter"/>
</dbReference>
<reference evidence="3" key="1">
    <citation type="submission" date="2021-02" db="EMBL/GenBank/DDBJ databases">
        <title>Psilocybe cubensis genome.</title>
        <authorList>
            <person name="Mckernan K.J."/>
            <person name="Crawford S."/>
            <person name="Trippe A."/>
            <person name="Kane L.T."/>
            <person name="Mclaughlin S."/>
        </authorList>
    </citation>
    <scope>NUCLEOTIDE SEQUENCE [LARGE SCALE GENOMIC DNA]</scope>
    <source>
        <strain evidence="3">MGC-MH-2018</strain>
    </source>
</reference>
<name>A0A8H7Y0Z8_PSICU</name>
<accession>A0A8H7Y0Z8</accession>
<evidence type="ECO:0000259" key="2">
    <source>
        <dbReference type="Pfam" id="PF07971"/>
    </source>
</evidence>
<feature type="region of interest" description="Disordered" evidence="1">
    <location>
        <begin position="172"/>
        <end position="202"/>
    </location>
</feature>